<gene>
    <name evidence="2" type="ORF">F7310_00990</name>
</gene>
<dbReference type="RefSeq" id="WP_072711217.1">
    <property type="nucleotide sequence ID" value="NZ_CP016796.1"/>
</dbReference>
<protein>
    <submittedName>
        <fullName evidence="2">YbgT family membrane protein</fullName>
    </submittedName>
</protein>
<dbReference type="Proteomes" id="UP000184222">
    <property type="component" value="Chromosome"/>
</dbReference>
<evidence type="ECO:0000313" key="2">
    <source>
        <dbReference type="EMBL" id="API86017.1"/>
    </source>
</evidence>
<dbReference type="STRING" id="573570.F7310_00990"/>
<accession>A0A1L4BQA1</accession>
<keyword evidence="3" id="KW-1185">Reference proteome</keyword>
<dbReference type="EMBL" id="CP016796">
    <property type="protein sequence ID" value="API86017.1"/>
    <property type="molecule type" value="Genomic_DNA"/>
</dbReference>
<organism evidence="2 3">
    <name type="scientific">Francisella uliginis</name>
    <dbReference type="NCBI Taxonomy" id="573570"/>
    <lineage>
        <taxon>Bacteria</taxon>
        <taxon>Pseudomonadati</taxon>
        <taxon>Pseudomonadota</taxon>
        <taxon>Gammaproteobacteria</taxon>
        <taxon>Thiotrichales</taxon>
        <taxon>Francisellaceae</taxon>
        <taxon>Francisella</taxon>
    </lineage>
</organism>
<dbReference type="AlphaFoldDB" id="A0A1L4BQA1"/>
<sequence>MFYLVWIISAFAAVGIGCFVAGKMDKRED</sequence>
<feature type="transmembrane region" description="Helical" evidence="1">
    <location>
        <begin position="6"/>
        <end position="24"/>
    </location>
</feature>
<name>A0A1L4BQA1_9GAMM</name>
<proteinExistence type="predicted"/>
<keyword evidence="1" id="KW-1133">Transmembrane helix</keyword>
<dbReference type="KEGG" id="frx:F7310_00990"/>
<keyword evidence="1" id="KW-0812">Transmembrane</keyword>
<evidence type="ECO:0000313" key="3">
    <source>
        <dbReference type="Proteomes" id="UP000184222"/>
    </source>
</evidence>
<evidence type="ECO:0000256" key="1">
    <source>
        <dbReference type="SAM" id="Phobius"/>
    </source>
</evidence>
<reference evidence="2 3" key="1">
    <citation type="journal article" date="2016" name="Appl. Environ. Microbiol.">
        <title>Whole genome relationships among Francisella bacteria of diverse origin define new species and provide specific regions for detection.</title>
        <authorList>
            <person name="Challacombe J.F."/>
            <person name="Petersen J.M."/>
            <person name="Gallegos-Graves V."/>
            <person name="Hodge D."/>
            <person name="Pillai S."/>
            <person name="Kuske C.R."/>
        </authorList>
    </citation>
    <scope>NUCLEOTIDE SEQUENCE [LARGE SCALE GENOMIC DNA]</scope>
    <source>
        <strain evidence="3">TX07-7310</strain>
    </source>
</reference>
<keyword evidence="1" id="KW-0472">Membrane</keyword>